<dbReference type="InterPro" id="IPR033985">
    <property type="entry name" value="SusD-like_N"/>
</dbReference>
<dbReference type="SUPFAM" id="SSF48452">
    <property type="entry name" value="TPR-like"/>
    <property type="match status" value="1"/>
</dbReference>
<comment type="caution">
    <text evidence="8">The sequence shown here is derived from an EMBL/GenBank/DDBJ whole genome shotgun (WGS) entry which is preliminary data.</text>
</comment>
<dbReference type="PROSITE" id="PS51257">
    <property type="entry name" value="PROKAR_LIPOPROTEIN"/>
    <property type="match status" value="1"/>
</dbReference>
<name>A0ABR7D022_9BACT</name>
<keyword evidence="5" id="KW-0998">Cell outer membrane</keyword>
<evidence type="ECO:0000259" key="7">
    <source>
        <dbReference type="Pfam" id="PF14322"/>
    </source>
</evidence>
<keyword evidence="3" id="KW-0732">Signal</keyword>
<protein>
    <submittedName>
        <fullName evidence="8">RagB/SusD family nutrient uptake outer membrane protein</fullName>
    </submittedName>
</protein>
<evidence type="ECO:0000313" key="9">
    <source>
        <dbReference type="Proteomes" id="UP000646484"/>
    </source>
</evidence>
<dbReference type="Pfam" id="PF14322">
    <property type="entry name" value="SusD-like_3"/>
    <property type="match status" value="1"/>
</dbReference>
<comment type="subcellular location">
    <subcellularLocation>
        <location evidence="1">Cell outer membrane</location>
    </subcellularLocation>
</comment>
<dbReference type="Proteomes" id="UP000646484">
    <property type="component" value="Unassembled WGS sequence"/>
</dbReference>
<evidence type="ECO:0000256" key="3">
    <source>
        <dbReference type="ARBA" id="ARBA00022729"/>
    </source>
</evidence>
<keyword evidence="4" id="KW-0472">Membrane</keyword>
<evidence type="ECO:0000256" key="1">
    <source>
        <dbReference type="ARBA" id="ARBA00004442"/>
    </source>
</evidence>
<dbReference type="InterPro" id="IPR011990">
    <property type="entry name" value="TPR-like_helical_dom_sf"/>
</dbReference>
<accession>A0ABR7D022</accession>
<dbReference type="EMBL" id="JACOOH010000004">
    <property type="protein sequence ID" value="MBC5621271.1"/>
    <property type="molecule type" value="Genomic_DNA"/>
</dbReference>
<evidence type="ECO:0000256" key="5">
    <source>
        <dbReference type="ARBA" id="ARBA00023237"/>
    </source>
</evidence>
<keyword evidence="9" id="KW-1185">Reference proteome</keyword>
<reference evidence="8 9" key="1">
    <citation type="submission" date="2020-08" db="EMBL/GenBank/DDBJ databases">
        <title>Genome public.</title>
        <authorList>
            <person name="Liu C."/>
            <person name="Sun Q."/>
        </authorList>
    </citation>
    <scope>NUCLEOTIDE SEQUENCE [LARGE SCALE GENOMIC DNA]</scope>
    <source>
        <strain evidence="8 9">NSJ-56</strain>
    </source>
</reference>
<proteinExistence type="inferred from homology"/>
<evidence type="ECO:0000256" key="2">
    <source>
        <dbReference type="ARBA" id="ARBA00006275"/>
    </source>
</evidence>
<dbReference type="Gene3D" id="1.25.40.390">
    <property type="match status" value="1"/>
</dbReference>
<evidence type="ECO:0000256" key="4">
    <source>
        <dbReference type="ARBA" id="ARBA00023136"/>
    </source>
</evidence>
<dbReference type="InterPro" id="IPR012944">
    <property type="entry name" value="SusD_RagB_dom"/>
</dbReference>
<feature type="domain" description="SusD-like N-terminal" evidence="7">
    <location>
        <begin position="89"/>
        <end position="191"/>
    </location>
</feature>
<evidence type="ECO:0000259" key="6">
    <source>
        <dbReference type="Pfam" id="PF07980"/>
    </source>
</evidence>
<sequence length="549" mass="62825">MMKKLIILGLCVASFTGCDSFIDLTPENAVTYTNAMETPEEMEAVLSNAQACFQGTFTKLKIQEKAGAYCNGAVAGFGGPASYVDAKAHLWDNEMMNTGYWGGHYATIGYANIVEYNVKSNWTEEAKNYFWGQAAFLKGMCYFDLARCWGEAPVVVNNDYEAPQVAKSSNHDLLEEATRNALRAFQYLPRYRDLKYADGTQMDNRQYGNKESAAALLAHLYAWRAAVEEGITPDKSKEYWEASEKYASMLVDANGELAGYVNLASTIENLQKNTLNSRYGEEAILELEFNTKYTQTMPGEDFYVGASAWGYPYKYGSYEGDRIDISVSCKLINDLYGENTADERKVAYFDVEHYDPEATFTWPDEPARIEVYEPFPGWVMTQVVGGLPEVAVNRAYVKKFNKEFIYTDDPNQPEKYVNMDCNKILWRYSDILLLRAEVRNFLGKTDEAIADLNRIRSRAKADAYPAANDAKGLQYAIFQERERELIYENHRFFDIMRNKGYYKTELPANFRILTEQEVKDGALYLPIDRDASEYNKLMMPNKYWYSKKF</sequence>
<evidence type="ECO:0000313" key="8">
    <source>
        <dbReference type="EMBL" id="MBC5621271.1"/>
    </source>
</evidence>
<gene>
    <name evidence="8" type="ORF">H8S64_09190</name>
</gene>
<dbReference type="Pfam" id="PF07980">
    <property type="entry name" value="SusD_RagB"/>
    <property type="match status" value="1"/>
</dbReference>
<organism evidence="8 9">
    <name type="scientific">Butyricimonas hominis</name>
    <dbReference type="NCBI Taxonomy" id="2763032"/>
    <lineage>
        <taxon>Bacteria</taxon>
        <taxon>Pseudomonadati</taxon>
        <taxon>Bacteroidota</taxon>
        <taxon>Bacteroidia</taxon>
        <taxon>Bacteroidales</taxon>
        <taxon>Odoribacteraceae</taxon>
        <taxon>Butyricimonas</taxon>
    </lineage>
</organism>
<comment type="similarity">
    <text evidence="2">Belongs to the SusD family.</text>
</comment>
<feature type="domain" description="RagB/SusD" evidence="6">
    <location>
        <begin position="387"/>
        <end position="505"/>
    </location>
</feature>